<evidence type="ECO:0000256" key="5">
    <source>
        <dbReference type="ARBA" id="ARBA00023285"/>
    </source>
</evidence>
<dbReference type="InterPro" id="IPR006159">
    <property type="entry name" value="Acid_CoA_mut_C"/>
</dbReference>
<dbReference type="SUPFAM" id="SSF52242">
    <property type="entry name" value="Cobalamin (vitamin B12)-binding domain"/>
    <property type="match status" value="1"/>
</dbReference>
<accession>A0A9X0YK89</accession>
<evidence type="ECO:0000256" key="1">
    <source>
        <dbReference type="ARBA" id="ARBA00001922"/>
    </source>
</evidence>
<dbReference type="GO" id="GO:0031419">
    <property type="term" value="F:cobalamin binding"/>
    <property type="evidence" value="ECO:0007669"/>
    <property type="project" value="UniProtKB-KW"/>
</dbReference>
<dbReference type="InterPro" id="IPR036724">
    <property type="entry name" value="Cobalamin-bd_sf"/>
</dbReference>
<dbReference type="EMBL" id="JAGGJQ010000005">
    <property type="protein sequence ID" value="MBP1840144.1"/>
    <property type="molecule type" value="Genomic_DNA"/>
</dbReference>
<evidence type="ECO:0000313" key="8">
    <source>
        <dbReference type="EMBL" id="MDQ0335744.1"/>
    </source>
</evidence>
<dbReference type="EMBL" id="JAUSUU010000006">
    <property type="protein sequence ID" value="MDQ0335744.1"/>
    <property type="molecule type" value="Genomic_DNA"/>
</dbReference>
<dbReference type="Proteomes" id="UP001231587">
    <property type="component" value="Unassembled WGS sequence"/>
</dbReference>
<keyword evidence="5" id="KW-0170">Cobalt</keyword>
<feature type="domain" description="B12-binding" evidence="6">
    <location>
        <begin position="29"/>
        <end position="157"/>
    </location>
</feature>
<evidence type="ECO:0000256" key="3">
    <source>
        <dbReference type="ARBA" id="ARBA00022723"/>
    </source>
</evidence>
<dbReference type="RefSeq" id="WP_057782222.1">
    <property type="nucleotide sequence ID" value="NZ_JAGGJQ010000005.1"/>
</dbReference>
<dbReference type="Proteomes" id="UP001138672">
    <property type="component" value="Unassembled WGS sequence"/>
</dbReference>
<keyword evidence="2" id="KW-0846">Cobalamin</keyword>
<dbReference type="PROSITE" id="PS51332">
    <property type="entry name" value="B12_BINDING"/>
    <property type="match status" value="1"/>
</dbReference>
<keyword evidence="4 7" id="KW-0413">Isomerase</keyword>
<evidence type="ECO:0000259" key="6">
    <source>
        <dbReference type="PROSITE" id="PS51332"/>
    </source>
</evidence>
<comment type="caution">
    <text evidence="7">The sequence shown here is derived from an EMBL/GenBank/DDBJ whole genome shotgun (WGS) entry which is preliminary data.</text>
</comment>
<dbReference type="OrthoDB" id="1448529at2"/>
<reference evidence="7" key="1">
    <citation type="submission" date="2021-03" db="EMBL/GenBank/DDBJ databases">
        <title>Genomic Encyclopedia of Type Strains, Phase IV (KMG-IV): sequencing the most valuable type-strain genomes for metagenomic binning, comparative biology and taxonomic classification.</title>
        <authorList>
            <person name="Goeker M."/>
        </authorList>
    </citation>
    <scope>NUCLEOTIDE SEQUENCE</scope>
    <source>
        <strain evidence="7">DSM 15523</strain>
        <strain evidence="8 10">DSM 16476</strain>
    </source>
</reference>
<dbReference type="GO" id="GO:0019678">
    <property type="term" value="P:propionate metabolic process, methylmalonyl pathway"/>
    <property type="evidence" value="ECO:0007669"/>
    <property type="project" value="TreeGrafter"/>
</dbReference>
<gene>
    <name evidence="7" type="ORF">J2Z56_002071</name>
    <name evidence="8" type="ORF">J2Z57_002195</name>
</gene>
<dbReference type="Gene3D" id="3.40.50.280">
    <property type="entry name" value="Cobalamin-binding domain"/>
    <property type="match status" value="1"/>
</dbReference>
<evidence type="ECO:0000313" key="10">
    <source>
        <dbReference type="Proteomes" id="UP001231587"/>
    </source>
</evidence>
<proteinExistence type="predicted"/>
<dbReference type="PANTHER" id="PTHR48101:SF4">
    <property type="entry name" value="METHYLMALONYL-COA MUTASE, MITOCHONDRIAL"/>
    <property type="match status" value="1"/>
</dbReference>
<evidence type="ECO:0000313" key="7">
    <source>
        <dbReference type="EMBL" id="MBP1840144.1"/>
    </source>
</evidence>
<keyword evidence="10" id="KW-1185">Reference proteome</keyword>
<comment type="cofactor">
    <cofactor evidence="1">
        <name>adenosylcob(III)alamin</name>
        <dbReference type="ChEBI" id="CHEBI:18408"/>
    </cofactor>
</comment>
<dbReference type="GO" id="GO:0004494">
    <property type="term" value="F:methylmalonyl-CoA mutase activity"/>
    <property type="evidence" value="ECO:0007669"/>
    <property type="project" value="UniProtKB-EC"/>
</dbReference>
<dbReference type="InterPro" id="IPR006158">
    <property type="entry name" value="Cobalamin-bd"/>
</dbReference>
<dbReference type="NCBIfam" id="TIGR00640">
    <property type="entry name" value="acid_CoA_mut_C"/>
    <property type="match status" value="1"/>
</dbReference>
<dbReference type="EC" id="5.4.99.2" evidence="7"/>
<evidence type="ECO:0000256" key="4">
    <source>
        <dbReference type="ARBA" id="ARBA00023235"/>
    </source>
</evidence>
<name>A0A9X0YK89_9FLAO</name>
<protein>
    <submittedName>
        <fullName evidence="7">Methylmalonyl-CoA mutase</fullName>
        <ecNumber evidence="7">5.4.99.2</ecNumber>
    </submittedName>
</protein>
<organism evidence="7 9">
    <name type="scientific">Formosa algae</name>
    <dbReference type="NCBI Taxonomy" id="225843"/>
    <lineage>
        <taxon>Bacteria</taxon>
        <taxon>Pseudomonadati</taxon>
        <taxon>Bacteroidota</taxon>
        <taxon>Flavobacteriia</taxon>
        <taxon>Flavobacteriales</taxon>
        <taxon>Flavobacteriaceae</taxon>
        <taxon>Formosa</taxon>
    </lineage>
</organism>
<evidence type="ECO:0000313" key="9">
    <source>
        <dbReference type="Proteomes" id="UP001138672"/>
    </source>
</evidence>
<dbReference type="GO" id="GO:0046872">
    <property type="term" value="F:metal ion binding"/>
    <property type="evidence" value="ECO:0007669"/>
    <property type="project" value="UniProtKB-KW"/>
</dbReference>
<dbReference type="GO" id="GO:0005737">
    <property type="term" value="C:cytoplasm"/>
    <property type="evidence" value="ECO:0007669"/>
    <property type="project" value="TreeGrafter"/>
</dbReference>
<sequence>MERTENTDQAILLQAKTLADIFATQEGRRPRLLLSNLNKADETNYEKHIATAYADIGFDVDLAPLFQNPKDIAKQAIENDVHAIHLHALTPKTTAMVSEITSSLLDYDREDILIVVDGNDLSETDNKTLNDYGVHILLQPNTSTQSAAISILKALTA</sequence>
<keyword evidence="3" id="KW-0479">Metal-binding</keyword>
<dbReference type="AlphaFoldDB" id="A0A9X0YK89"/>
<dbReference type="PANTHER" id="PTHR48101">
    <property type="entry name" value="METHYLMALONYL-COA MUTASE, MITOCHONDRIAL-RELATED"/>
    <property type="match status" value="1"/>
</dbReference>
<evidence type="ECO:0000256" key="2">
    <source>
        <dbReference type="ARBA" id="ARBA00022628"/>
    </source>
</evidence>